<dbReference type="SUPFAM" id="SSF54373">
    <property type="entry name" value="FAD-linked reductases, C-terminal domain"/>
    <property type="match status" value="1"/>
</dbReference>
<dbReference type="PANTHER" id="PTHR21197:SF0">
    <property type="entry name" value="UDP-GALACTOPYRANOSE MUTASE"/>
    <property type="match status" value="1"/>
</dbReference>
<dbReference type="GO" id="GO:0005829">
    <property type="term" value="C:cytosol"/>
    <property type="evidence" value="ECO:0007669"/>
    <property type="project" value="TreeGrafter"/>
</dbReference>
<keyword evidence="3" id="KW-0285">Flavoprotein</keyword>
<evidence type="ECO:0000256" key="2">
    <source>
        <dbReference type="ARBA" id="ARBA00009321"/>
    </source>
</evidence>
<dbReference type="InterPro" id="IPR015899">
    <property type="entry name" value="UDP-GalPyranose_mutase_C"/>
</dbReference>
<dbReference type="GO" id="GO:0008767">
    <property type="term" value="F:UDP-galactopyranose mutase activity"/>
    <property type="evidence" value="ECO:0007669"/>
    <property type="project" value="InterPro"/>
</dbReference>
<proteinExistence type="inferred from homology"/>
<dbReference type="Gene3D" id="3.40.50.720">
    <property type="entry name" value="NAD(P)-binding Rossmann-like Domain"/>
    <property type="match status" value="3"/>
</dbReference>
<protein>
    <submittedName>
        <fullName evidence="7">UDP-galactopyranose mutase</fullName>
    </submittedName>
</protein>
<dbReference type="EMBL" id="MRUL01000027">
    <property type="protein sequence ID" value="OON35660.1"/>
    <property type="molecule type" value="Genomic_DNA"/>
</dbReference>
<keyword evidence="4" id="KW-0274">FAD</keyword>
<comment type="similarity">
    <text evidence="2">Belongs to the UDP-galactopyranose/dTDP-fucopyranose mutase family.</text>
</comment>
<dbReference type="GO" id="GO:0050660">
    <property type="term" value="F:flavin adenine dinucleotide binding"/>
    <property type="evidence" value="ECO:0007669"/>
    <property type="project" value="TreeGrafter"/>
</dbReference>
<dbReference type="InterPro" id="IPR004379">
    <property type="entry name" value="UDP-GALP_mutase"/>
</dbReference>
<evidence type="ECO:0000259" key="6">
    <source>
        <dbReference type="Pfam" id="PF03275"/>
    </source>
</evidence>
<evidence type="ECO:0000256" key="1">
    <source>
        <dbReference type="ARBA" id="ARBA00001974"/>
    </source>
</evidence>
<dbReference type="SUPFAM" id="SSF51971">
    <property type="entry name" value="Nucleotide-binding domain"/>
    <property type="match status" value="1"/>
</dbReference>
<keyword evidence="5" id="KW-0413">Isomerase</keyword>
<comment type="cofactor">
    <cofactor evidence="1">
        <name>FAD</name>
        <dbReference type="ChEBI" id="CHEBI:57692"/>
    </cofactor>
</comment>
<dbReference type="AlphaFoldDB" id="A0A1S8Y9C4"/>
<name>A0A1S8Y9C4_9GAMM</name>
<dbReference type="Pfam" id="PF13450">
    <property type="entry name" value="NAD_binding_8"/>
    <property type="match status" value="1"/>
</dbReference>
<evidence type="ECO:0000256" key="5">
    <source>
        <dbReference type="ARBA" id="ARBA00023235"/>
    </source>
</evidence>
<keyword evidence="8" id="KW-1185">Reference proteome</keyword>
<dbReference type="Pfam" id="PF03275">
    <property type="entry name" value="GLF"/>
    <property type="match status" value="1"/>
</dbReference>
<dbReference type="Proteomes" id="UP000190667">
    <property type="component" value="Unassembled WGS sequence"/>
</dbReference>
<dbReference type="STRING" id="1926881.BTJ39_22105"/>
<evidence type="ECO:0000256" key="3">
    <source>
        <dbReference type="ARBA" id="ARBA00022630"/>
    </source>
</evidence>
<dbReference type="NCBIfam" id="TIGR00031">
    <property type="entry name" value="UDP-GALP_mutase"/>
    <property type="match status" value="1"/>
</dbReference>
<evidence type="ECO:0000313" key="7">
    <source>
        <dbReference type="EMBL" id="OON35660.1"/>
    </source>
</evidence>
<gene>
    <name evidence="7" type="ORF">BTJ39_22105</name>
</gene>
<organism evidence="7 8">
    <name type="scientific">Izhakiella australiensis</name>
    <dbReference type="NCBI Taxonomy" id="1926881"/>
    <lineage>
        <taxon>Bacteria</taxon>
        <taxon>Pseudomonadati</taxon>
        <taxon>Pseudomonadota</taxon>
        <taxon>Gammaproteobacteria</taxon>
        <taxon>Enterobacterales</taxon>
        <taxon>Erwiniaceae</taxon>
        <taxon>Izhakiella</taxon>
    </lineage>
</organism>
<feature type="domain" description="UDP-galactopyranose mutase C-terminal" evidence="6">
    <location>
        <begin position="149"/>
        <end position="354"/>
    </location>
</feature>
<sequence length="375" mass="43956">MNKVLIIGSGFSGATIGRILAENGVKVKIIDDRKHIGGNCYDERDEKTNITVHVYGPHIFHTDNKEVWDFINKFGAFESYITRLKANAKGGIYSLPVNLHTINQYYHSTMSPTEAKALIASKGDQSIIEPRSFEEQAIKFVGEDLYKTFFHGYPKKQWGMEPAEIPASVLKRLPVRFNYDDNYFFHKYQGIPRNGYTSLFENMLNHPNIEFELNTKVDRKDVENLIFNENYEHVFFSGAIDYFYNYEYGMLEYRTLKFEKFYSEDDYQGCVVMSYCDEEVPYTRITEHKYFTPWEEHSSGSVLYKEYSSRCTKEDIPYYPVRLVSGNEMWNKYEEKSAKETKITFIGRLATYRYLDMDVCIKEAIECAHAYIKNN</sequence>
<dbReference type="RefSeq" id="WP_078004847.1">
    <property type="nucleotide sequence ID" value="NZ_MRUL01000027.1"/>
</dbReference>
<evidence type="ECO:0000313" key="8">
    <source>
        <dbReference type="Proteomes" id="UP000190667"/>
    </source>
</evidence>
<comment type="caution">
    <text evidence="7">The sequence shown here is derived from an EMBL/GenBank/DDBJ whole genome shotgun (WGS) entry which is preliminary data.</text>
</comment>
<reference evidence="7 8" key="1">
    <citation type="submission" date="2016-12" db="EMBL/GenBank/DDBJ databases">
        <title>Izhakiella australiana sp. nov. of genus Izhakiella isolated from Australian desert.</title>
        <authorList>
            <person name="Ji M."/>
        </authorList>
    </citation>
    <scope>NUCLEOTIDE SEQUENCE [LARGE SCALE GENOMIC DNA]</scope>
    <source>
        <strain evidence="7 8">D4N98</strain>
    </source>
</reference>
<accession>A0A1S8Y9C4</accession>
<dbReference type="OrthoDB" id="9815989at2"/>
<dbReference type="PANTHER" id="PTHR21197">
    <property type="entry name" value="UDP-GALACTOPYRANOSE MUTASE"/>
    <property type="match status" value="1"/>
</dbReference>
<evidence type="ECO:0000256" key="4">
    <source>
        <dbReference type="ARBA" id="ARBA00022827"/>
    </source>
</evidence>